<dbReference type="EMBL" id="JTHE02000002">
    <property type="protein sequence ID" value="NEV65573.1"/>
    <property type="molecule type" value="Genomic_DNA"/>
</dbReference>
<accession>A0A0C1YPC0</accession>
<dbReference type="AlphaFoldDB" id="A0A0C1YPC0"/>
<comment type="caution">
    <text evidence="1">The sequence shown here is derived from an EMBL/GenBank/DDBJ whole genome shotgun (WGS) entry which is preliminary data.</text>
</comment>
<sequence>MQPGFKVLIGLTLLTAALLVPFALSDAYFDWLRSQSFDLHQFIRGELYKQSTGYATLLFVVLEMLLTVRKRGRGWIASIKLPGSMMLWRSLHIFAGVGLLAVVLIHTLGANGLNFNAVFLWVFFATTLTALVGVVAETGVLESTRSYFGKLPGSGTVLTKGPLIRGLRAVWLTSHIFFVAVFVVMLVFHIALAYYY</sequence>
<protein>
    <submittedName>
        <fullName evidence="1">Uncharacterized protein</fullName>
    </submittedName>
</protein>
<organism evidence="1">
    <name type="scientific">Lyngbya confervoides BDU141951</name>
    <dbReference type="NCBI Taxonomy" id="1574623"/>
    <lineage>
        <taxon>Bacteria</taxon>
        <taxon>Bacillati</taxon>
        <taxon>Cyanobacteriota</taxon>
        <taxon>Cyanophyceae</taxon>
        <taxon>Oscillatoriophycideae</taxon>
        <taxon>Oscillatoriales</taxon>
        <taxon>Microcoleaceae</taxon>
        <taxon>Lyngbya</taxon>
    </lineage>
</organism>
<evidence type="ECO:0000313" key="1">
    <source>
        <dbReference type="EMBL" id="NEV65573.1"/>
    </source>
</evidence>
<name>A0A0C1YPC0_9CYAN</name>
<reference evidence="1" key="2">
    <citation type="journal article" date="2015" name="Genome Announc.">
        <title>Draft Genome Sequence of Filamentous Marine Cyanobacterium Lyngbya confervoides Strain BDU141951.</title>
        <authorList>
            <person name="Chandrababunaidu M.M."/>
            <person name="Sen D."/>
            <person name="Tripathy S."/>
        </authorList>
    </citation>
    <scope>NUCLEOTIDE SEQUENCE</scope>
    <source>
        <strain evidence="1">BDU141951</strain>
    </source>
</reference>
<gene>
    <name evidence="1" type="ORF">QQ91_000395</name>
</gene>
<proteinExistence type="predicted"/>
<reference evidence="1" key="3">
    <citation type="submission" date="2020-02" db="EMBL/GenBank/DDBJ databases">
        <authorList>
            <person name="Sarangi A.N."/>
            <person name="Ghosh S."/>
            <person name="Mukherjee M."/>
            <person name="Tripathy S."/>
        </authorList>
    </citation>
    <scope>NUCLEOTIDE SEQUENCE</scope>
    <source>
        <strain evidence="1">BDU141951</strain>
    </source>
</reference>
<reference evidence="1" key="1">
    <citation type="submission" date="2014-11" db="EMBL/GenBank/DDBJ databases">
        <authorList>
            <person name="Malar M.C."/>
            <person name="Sen D."/>
            <person name="Tripathy S."/>
        </authorList>
    </citation>
    <scope>NUCLEOTIDE SEQUENCE</scope>
    <source>
        <strain evidence="1">BDU141951</strain>
    </source>
</reference>